<gene>
    <name evidence="1" type="ORF">GSTENG00029681001</name>
</gene>
<reference evidence="1" key="1">
    <citation type="journal article" date="2004" name="Nature">
        <title>Genome duplication in the teleost fish Tetraodon nigroviridis reveals the early vertebrate proto-karyotype.</title>
        <authorList>
            <person name="Jaillon O."/>
            <person name="Aury J.-M."/>
            <person name="Brunet F."/>
            <person name="Petit J.-L."/>
            <person name="Stange-Thomann N."/>
            <person name="Mauceli E."/>
            <person name="Bouneau L."/>
            <person name="Fischer C."/>
            <person name="Ozouf-Costaz C."/>
            <person name="Bernot A."/>
            <person name="Nicaud S."/>
            <person name="Jaffe D."/>
            <person name="Fisher S."/>
            <person name="Lutfalla G."/>
            <person name="Dossat C."/>
            <person name="Segurens B."/>
            <person name="Dasilva C."/>
            <person name="Salanoubat M."/>
            <person name="Levy M."/>
            <person name="Boudet N."/>
            <person name="Castellano S."/>
            <person name="Anthouard V."/>
            <person name="Jubin C."/>
            <person name="Castelli V."/>
            <person name="Katinka M."/>
            <person name="Vacherie B."/>
            <person name="Biemont C."/>
            <person name="Skalli Z."/>
            <person name="Cattolico L."/>
            <person name="Poulain J."/>
            <person name="De Berardinis V."/>
            <person name="Cruaud C."/>
            <person name="Duprat S."/>
            <person name="Brottier P."/>
            <person name="Coutanceau J.-P."/>
            <person name="Gouzy J."/>
            <person name="Parra G."/>
            <person name="Lardier G."/>
            <person name="Chapple C."/>
            <person name="McKernan K.J."/>
            <person name="McEwan P."/>
            <person name="Bosak S."/>
            <person name="Kellis M."/>
            <person name="Volff J.-N."/>
            <person name="Guigo R."/>
            <person name="Zody M.C."/>
            <person name="Mesirov J."/>
            <person name="Lindblad-Toh K."/>
            <person name="Birren B."/>
            <person name="Nusbaum C."/>
            <person name="Kahn D."/>
            <person name="Robinson-Rechavi M."/>
            <person name="Laudet V."/>
            <person name="Schachter V."/>
            <person name="Quetier F."/>
            <person name="Saurin W."/>
            <person name="Scarpelli C."/>
            <person name="Wincker P."/>
            <person name="Lander E.S."/>
            <person name="Weissenbach J."/>
            <person name="Roest Crollius H."/>
        </authorList>
    </citation>
    <scope>NUCLEOTIDE SEQUENCE [LARGE SCALE GENOMIC DNA]</scope>
</reference>
<protein>
    <submittedName>
        <fullName evidence="1">(spotted green pufferfish) hypothetical protein</fullName>
    </submittedName>
</protein>
<name>Q4RSI3_TETNG</name>
<dbReference type="AlphaFoldDB" id="Q4RSI3"/>
<dbReference type="EMBL" id="CAAE01015000">
    <property type="protein sequence ID" value="CAG08649.1"/>
    <property type="molecule type" value="Genomic_DNA"/>
</dbReference>
<comment type="caution">
    <text evidence="1">The sequence shown here is derived from an EMBL/GenBank/DDBJ whole genome shotgun (WGS) entry which is preliminary data.</text>
</comment>
<dbReference type="KEGG" id="tng:GSTEN00029681G001"/>
<accession>Q4RSI3</accession>
<proteinExistence type="predicted"/>
<sequence>MWDAAHLPALPWVQDGRRTCLQSEHLSRHIKLALTLWWPQTRHDSVGWSRRGLSSRPVVCVRTGGNPRNPLPSRFHRANRSSAGMCFVSRLM</sequence>
<organism evidence="1">
    <name type="scientific">Tetraodon nigroviridis</name>
    <name type="common">Spotted green pufferfish</name>
    <name type="synonym">Chelonodon nigroviridis</name>
    <dbReference type="NCBI Taxonomy" id="99883"/>
    <lineage>
        <taxon>Eukaryota</taxon>
        <taxon>Metazoa</taxon>
        <taxon>Chordata</taxon>
        <taxon>Craniata</taxon>
        <taxon>Vertebrata</taxon>
        <taxon>Euteleostomi</taxon>
        <taxon>Actinopterygii</taxon>
        <taxon>Neopterygii</taxon>
        <taxon>Teleostei</taxon>
        <taxon>Neoteleostei</taxon>
        <taxon>Acanthomorphata</taxon>
        <taxon>Eupercaria</taxon>
        <taxon>Tetraodontiformes</taxon>
        <taxon>Tetradontoidea</taxon>
        <taxon>Tetraodontidae</taxon>
        <taxon>Tetraodon</taxon>
    </lineage>
</organism>
<reference evidence="1" key="2">
    <citation type="submission" date="2004-02" db="EMBL/GenBank/DDBJ databases">
        <authorList>
            <consortium name="Genoscope"/>
            <consortium name="Whitehead Institute Centre for Genome Research"/>
        </authorList>
    </citation>
    <scope>NUCLEOTIDE SEQUENCE</scope>
</reference>
<evidence type="ECO:0000313" key="1">
    <source>
        <dbReference type="EMBL" id="CAG08649.1"/>
    </source>
</evidence>